<dbReference type="Pfam" id="PF13193">
    <property type="entry name" value="AMP-binding_C"/>
    <property type="match status" value="1"/>
</dbReference>
<dbReference type="InterPro" id="IPR042099">
    <property type="entry name" value="ANL_N_sf"/>
</dbReference>
<evidence type="ECO:0008006" key="10">
    <source>
        <dbReference type="Google" id="ProtNLM"/>
    </source>
</evidence>
<keyword evidence="3" id="KW-0436">Ligase</keyword>
<dbReference type="InterPro" id="IPR001242">
    <property type="entry name" value="Condensation_dom"/>
</dbReference>
<evidence type="ECO:0000256" key="1">
    <source>
        <dbReference type="ARBA" id="ARBA00022450"/>
    </source>
</evidence>
<dbReference type="InterPro" id="IPR020845">
    <property type="entry name" value="AMP-binding_CS"/>
</dbReference>
<dbReference type="Gene3D" id="3.40.50.12780">
    <property type="entry name" value="N-terminal domain of ligase-like"/>
    <property type="match status" value="1"/>
</dbReference>
<dbReference type="InterPro" id="IPR025110">
    <property type="entry name" value="AMP-bd_C"/>
</dbReference>
<feature type="domain" description="Condensation" evidence="6">
    <location>
        <begin position="949"/>
        <end position="1292"/>
    </location>
</feature>
<dbReference type="InterPro" id="IPR000873">
    <property type="entry name" value="AMP-dep_synth/lig_dom"/>
</dbReference>
<evidence type="ECO:0000256" key="2">
    <source>
        <dbReference type="ARBA" id="ARBA00022553"/>
    </source>
</evidence>
<evidence type="ECO:0000259" key="4">
    <source>
        <dbReference type="Pfam" id="PF00501"/>
    </source>
</evidence>
<proteinExistence type="predicted"/>
<evidence type="ECO:0000259" key="7">
    <source>
        <dbReference type="Pfam" id="PF13193"/>
    </source>
</evidence>
<dbReference type="Gene3D" id="3.30.559.10">
    <property type="entry name" value="Chloramphenicol acetyltransferase-like domain"/>
    <property type="match status" value="1"/>
</dbReference>
<dbReference type="SUPFAM" id="SSF52777">
    <property type="entry name" value="CoA-dependent acyltransferases"/>
    <property type="match status" value="2"/>
</dbReference>
<dbReference type="PRINTS" id="PR00154">
    <property type="entry name" value="AMPBINDING"/>
</dbReference>
<dbReference type="PANTHER" id="PTHR45527">
    <property type="entry name" value="NONRIBOSOMAL PEPTIDE SYNTHETASE"/>
    <property type="match status" value="1"/>
</dbReference>
<dbReference type="PROSITE" id="PS00455">
    <property type="entry name" value="AMP_BINDING"/>
    <property type="match status" value="1"/>
</dbReference>
<dbReference type="Proteomes" id="UP000039046">
    <property type="component" value="Unassembled WGS sequence"/>
</dbReference>
<dbReference type="HOGENOM" id="CLU_255202_0_0_1"/>
<dbReference type="InterPro" id="IPR020459">
    <property type="entry name" value="AMP-binding"/>
</dbReference>
<feature type="domain" description="AMP-dependent synthetase/ligase" evidence="4">
    <location>
        <begin position="235"/>
        <end position="617"/>
    </location>
</feature>
<keyword evidence="2" id="KW-0597">Phosphoprotein</keyword>
<dbReference type="InterPro" id="IPR023213">
    <property type="entry name" value="CAT-like_dom_sf"/>
</dbReference>
<dbReference type="EMBL" id="CDHN01000001">
    <property type="protein sequence ID" value="CEJ82454.1"/>
    <property type="molecule type" value="Genomic_DNA"/>
</dbReference>
<evidence type="ECO:0000313" key="9">
    <source>
        <dbReference type="Proteomes" id="UP000039046"/>
    </source>
</evidence>
<dbReference type="Pfam" id="PF00550">
    <property type="entry name" value="PP-binding"/>
    <property type="match status" value="1"/>
</dbReference>
<sequence>MTMAASAQDNMVSLDAPNTKLPYYDLLSRTHGNLSRPGADFHYATMPLTALPADRESTLKAFASFVSAVTELPQVAFVAKYTSETGEAETRLAIASTAAADKPHSYSSSATQISLVQTGAIDGEEFDFEIQLDSKDETQTQPRRPFVVSISPSADATSSSDLKLSFDAAHGPQVSASHLASLAAAYLTSQQNTPVTQAAALNYPPAQATAPLLKVDVSADAANQAQNPALLHGAFERRVAQTPDAVAVEYVEDKLENVQKLTYKELNQKAEDLATELSTAQRHLAQWKPTLNSQRAVPLFIPGSPAFYAGVMGIMKAGMAFCPLPLDAPPQRLVDILEDVQATVVLGLGPEPFAGVDMSSLPDAGKEIIKNVVWLDMNNISAWRSVDASIQPVADRTSPTPDHLAYILYTSGSTGKPKGVMIGHRMVTTSISVHAEVFEPFPSGPELRWLQFGMPTFDLTMVEIFLTMSYGGTLCVGNRRLMLSDVEAALNFFQATAVTCVPTMATLVRPNNVPTLRNMVCGGEIVTKYAIDNFSYDATVCNPAKRLINVYGPTEATINNTAEVTRVGNRGSIAGGALSCCSIIIADEHKTDELVPMPMGLAGEIILAGDLVGYGYLNRPEESARAFTSGLGFDRAYRTGDKGRIVWTPDGTPKLEVLGRLSMEQVKLNARRVELGEIESTIVELPEVREIATVVLDGSFLVAYVALNGDNANSKDYQDSVIAKCRAAAEQGLPDWMRPVDYAVVPAIPRITSGKTDRKTLQAQALKQFGAASLEEARPSRDDLPPLDFTSEDNITAYIKFALESVLPKDALADVSATLKSCGLDSLRTMKFLQEARKLGIEDVGMDTVYASSTLGDLVTNTMAEHKRRAAMTPMDIDDDEELPELEDEEQILEFSLSAKLKHFEVTCRPTCVKTLNIPSEEIAHVWPATGLQTRGLACLAESEAFGVCKAWVEHYPYNVPDTLDMDRLEMAIKTAMEGYDAFRTMWVEVEHPLSAFAQAILTKDSPSAAHPIIKITVPSFSTDPNSLWNQTLIHAQRAAEDTFGLGSLCAVTTIIQSADKKHNLIVFSMYHVIYDGLSLRRLATDISRIYEGKPVPGEATSGMLAPVMSHFSADMLAISLHWTMKLAGIPPFKAGARVIDSSAAHAPFFSLGVGTRSANQSLLSRVTYDDLFTKSQDLQLPSPMAIVQAAWSMALGRTIPDRSGDVDVQFAGLFHGRQTPEALEVFALMLHSCPTRVTFLKSQPRTHRDLCNDTYNQYVENLPFMEVPCPNVQYARATRRFDSSLVLQVFPETSNNVPTEGFPLFDRVVDAVDPWQETNGGNPLMMEVVPSGEKGSDSMCIRLGYSECWPGYDFMTQEWVRGVVFAFDEALYGILNNPDAVFDVTQ</sequence>
<evidence type="ECO:0000259" key="6">
    <source>
        <dbReference type="Pfam" id="PF00668"/>
    </source>
</evidence>
<dbReference type="Pfam" id="PF00668">
    <property type="entry name" value="Condensation"/>
    <property type="match status" value="1"/>
</dbReference>
<name>A0A0A1TAQ6_9HYPO</name>
<keyword evidence="9" id="KW-1185">Reference proteome</keyword>
<dbReference type="GO" id="GO:0031177">
    <property type="term" value="F:phosphopantetheine binding"/>
    <property type="evidence" value="ECO:0007669"/>
    <property type="project" value="TreeGrafter"/>
</dbReference>
<evidence type="ECO:0000313" key="8">
    <source>
        <dbReference type="EMBL" id="CEJ82454.1"/>
    </source>
</evidence>
<protein>
    <recommendedName>
        <fullName evidence="10">Carrier domain-containing protein</fullName>
    </recommendedName>
</protein>
<gene>
    <name evidence="8" type="ORF">VHEMI02516</name>
</gene>
<dbReference type="Gene3D" id="3.30.300.30">
    <property type="match status" value="1"/>
</dbReference>
<dbReference type="InterPro" id="IPR045851">
    <property type="entry name" value="AMP-bd_C_sf"/>
</dbReference>
<feature type="domain" description="Carrier" evidence="5">
    <location>
        <begin position="798"/>
        <end position="859"/>
    </location>
</feature>
<accession>A0A0A1TAQ6</accession>
<dbReference type="PANTHER" id="PTHR45527:SF1">
    <property type="entry name" value="FATTY ACID SYNTHASE"/>
    <property type="match status" value="1"/>
</dbReference>
<reference evidence="8 9" key="1">
    <citation type="journal article" date="2015" name="Genome Announc.">
        <title>Draft Genome Sequence and Gene Annotation of the Entomopathogenic Fungus Verticillium hemipterigenum.</title>
        <authorList>
            <person name="Horn F."/>
            <person name="Habel A."/>
            <person name="Scharf D.H."/>
            <person name="Dworschak J."/>
            <person name="Brakhage A.A."/>
            <person name="Guthke R."/>
            <person name="Hertweck C."/>
            <person name="Linde J."/>
        </authorList>
    </citation>
    <scope>NUCLEOTIDE SEQUENCE [LARGE SCALE GENOMIC DNA]</scope>
</reference>
<dbReference type="GO" id="GO:0005737">
    <property type="term" value="C:cytoplasm"/>
    <property type="evidence" value="ECO:0007669"/>
    <property type="project" value="TreeGrafter"/>
</dbReference>
<dbReference type="Gene3D" id="3.30.559.30">
    <property type="entry name" value="Nonribosomal peptide synthetase, condensation domain"/>
    <property type="match status" value="1"/>
</dbReference>
<dbReference type="GO" id="GO:0043041">
    <property type="term" value="P:amino acid activation for nonribosomal peptide biosynthetic process"/>
    <property type="evidence" value="ECO:0007669"/>
    <property type="project" value="TreeGrafter"/>
</dbReference>
<dbReference type="Pfam" id="PF00501">
    <property type="entry name" value="AMP-binding"/>
    <property type="match status" value="1"/>
</dbReference>
<evidence type="ECO:0000259" key="5">
    <source>
        <dbReference type="Pfam" id="PF00550"/>
    </source>
</evidence>
<dbReference type="SUPFAM" id="SSF56801">
    <property type="entry name" value="Acetyl-CoA synthetase-like"/>
    <property type="match status" value="1"/>
</dbReference>
<dbReference type="InterPro" id="IPR009081">
    <property type="entry name" value="PP-bd_ACP"/>
</dbReference>
<keyword evidence="1" id="KW-0596">Phosphopantetheine</keyword>
<dbReference type="OrthoDB" id="416786at2759"/>
<dbReference type="GO" id="GO:0016874">
    <property type="term" value="F:ligase activity"/>
    <property type="evidence" value="ECO:0007669"/>
    <property type="project" value="UniProtKB-KW"/>
</dbReference>
<organism evidence="8 9">
    <name type="scientific">[Torrubiella] hemipterigena</name>
    <dbReference type="NCBI Taxonomy" id="1531966"/>
    <lineage>
        <taxon>Eukaryota</taxon>
        <taxon>Fungi</taxon>
        <taxon>Dikarya</taxon>
        <taxon>Ascomycota</taxon>
        <taxon>Pezizomycotina</taxon>
        <taxon>Sordariomycetes</taxon>
        <taxon>Hypocreomycetidae</taxon>
        <taxon>Hypocreales</taxon>
        <taxon>Clavicipitaceae</taxon>
        <taxon>Clavicipitaceae incertae sedis</taxon>
        <taxon>'Torrubiella' clade</taxon>
    </lineage>
</organism>
<feature type="domain" description="AMP-binding enzyme C-terminal" evidence="7">
    <location>
        <begin position="677"/>
        <end position="755"/>
    </location>
</feature>
<dbReference type="STRING" id="1531966.A0A0A1TAQ6"/>
<dbReference type="GO" id="GO:0044550">
    <property type="term" value="P:secondary metabolite biosynthetic process"/>
    <property type="evidence" value="ECO:0007669"/>
    <property type="project" value="TreeGrafter"/>
</dbReference>
<evidence type="ECO:0000256" key="3">
    <source>
        <dbReference type="ARBA" id="ARBA00022598"/>
    </source>
</evidence>